<keyword evidence="1 3" id="KW-0597">Phosphoprotein</keyword>
<feature type="domain" description="Response regulatory" evidence="4">
    <location>
        <begin position="9"/>
        <end position="124"/>
    </location>
</feature>
<accession>A0A1G2URG0</accession>
<evidence type="ECO:0000256" key="1">
    <source>
        <dbReference type="ARBA" id="ARBA00022553"/>
    </source>
</evidence>
<dbReference type="InterPro" id="IPR050595">
    <property type="entry name" value="Bact_response_regulator"/>
</dbReference>
<evidence type="ECO:0000313" key="6">
    <source>
        <dbReference type="Proteomes" id="UP000176558"/>
    </source>
</evidence>
<organism evidence="5 6">
    <name type="scientific">Candidatus Zambryskibacteria bacterium RIFCSPLOWO2_12_FULL_39_23</name>
    <dbReference type="NCBI Taxonomy" id="1802776"/>
    <lineage>
        <taxon>Bacteria</taxon>
        <taxon>Candidatus Zambryskiibacteriota</taxon>
    </lineage>
</organism>
<dbReference type="PANTHER" id="PTHR44591:SF14">
    <property type="entry name" value="PROTEIN PILG"/>
    <property type="match status" value="1"/>
</dbReference>
<dbReference type="SUPFAM" id="SSF52172">
    <property type="entry name" value="CheY-like"/>
    <property type="match status" value="1"/>
</dbReference>
<evidence type="ECO:0000313" key="5">
    <source>
        <dbReference type="EMBL" id="OHB11939.1"/>
    </source>
</evidence>
<proteinExistence type="predicted"/>
<dbReference type="PANTHER" id="PTHR44591">
    <property type="entry name" value="STRESS RESPONSE REGULATOR PROTEIN 1"/>
    <property type="match status" value="1"/>
</dbReference>
<evidence type="ECO:0000256" key="2">
    <source>
        <dbReference type="ARBA" id="ARBA00023012"/>
    </source>
</evidence>
<dbReference type="SMART" id="SM00448">
    <property type="entry name" value="REC"/>
    <property type="match status" value="1"/>
</dbReference>
<evidence type="ECO:0000259" key="4">
    <source>
        <dbReference type="PROSITE" id="PS50110"/>
    </source>
</evidence>
<dbReference type="GO" id="GO:0000160">
    <property type="term" value="P:phosphorelay signal transduction system"/>
    <property type="evidence" value="ECO:0007669"/>
    <property type="project" value="UniProtKB-KW"/>
</dbReference>
<dbReference type="InterPro" id="IPR011006">
    <property type="entry name" value="CheY-like_superfamily"/>
</dbReference>
<dbReference type="PROSITE" id="PS50110">
    <property type="entry name" value="RESPONSE_REGULATORY"/>
    <property type="match status" value="1"/>
</dbReference>
<evidence type="ECO:0000256" key="3">
    <source>
        <dbReference type="PROSITE-ProRule" id="PRU00169"/>
    </source>
</evidence>
<name>A0A1G2URG0_9BACT</name>
<sequence>MVKEDKKLKILLIDDDRFLLDMYSLKFKKSELEVDTSSSSLSALEKLRTGGFYDIILLDIIMPGMDGLELLKVIRAEKLSPDSTIVMLTNQADDFEKVKQFNVDGYIIKATTIPSEVVDQVLAIYKNKINN</sequence>
<comment type="caution">
    <text evidence="5">The sequence shown here is derived from an EMBL/GenBank/DDBJ whole genome shotgun (WGS) entry which is preliminary data.</text>
</comment>
<dbReference type="Pfam" id="PF00072">
    <property type="entry name" value="Response_reg"/>
    <property type="match status" value="1"/>
</dbReference>
<keyword evidence="2" id="KW-0902">Two-component regulatory system</keyword>
<feature type="modified residue" description="4-aspartylphosphate" evidence="3">
    <location>
        <position position="59"/>
    </location>
</feature>
<dbReference type="AlphaFoldDB" id="A0A1G2URG0"/>
<dbReference type="InterPro" id="IPR001789">
    <property type="entry name" value="Sig_transdc_resp-reg_receiver"/>
</dbReference>
<dbReference type="EMBL" id="MHWT01000025">
    <property type="protein sequence ID" value="OHB11939.1"/>
    <property type="molecule type" value="Genomic_DNA"/>
</dbReference>
<protein>
    <recommendedName>
        <fullName evidence="4">Response regulatory domain-containing protein</fullName>
    </recommendedName>
</protein>
<gene>
    <name evidence="5" type="ORF">A3G99_02645</name>
</gene>
<reference evidence="5 6" key="1">
    <citation type="journal article" date="2016" name="Nat. Commun.">
        <title>Thousands of microbial genomes shed light on interconnected biogeochemical processes in an aquifer system.</title>
        <authorList>
            <person name="Anantharaman K."/>
            <person name="Brown C.T."/>
            <person name="Hug L.A."/>
            <person name="Sharon I."/>
            <person name="Castelle C.J."/>
            <person name="Probst A.J."/>
            <person name="Thomas B.C."/>
            <person name="Singh A."/>
            <person name="Wilkins M.J."/>
            <person name="Karaoz U."/>
            <person name="Brodie E.L."/>
            <person name="Williams K.H."/>
            <person name="Hubbard S.S."/>
            <person name="Banfield J.F."/>
        </authorList>
    </citation>
    <scope>NUCLEOTIDE SEQUENCE [LARGE SCALE GENOMIC DNA]</scope>
</reference>
<dbReference type="Gene3D" id="3.40.50.2300">
    <property type="match status" value="1"/>
</dbReference>
<dbReference type="Proteomes" id="UP000176558">
    <property type="component" value="Unassembled WGS sequence"/>
</dbReference>